<keyword evidence="2" id="KW-0548">Nucleotidyltransferase</keyword>
<dbReference type="Gene3D" id="3.90.550.10">
    <property type="entry name" value="Spore Coat Polysaccharide Biosynthesis Protein SpsA, Chain A"/>
    <property type="match status" value="1"/>
</dbReference>
<comment type="caution">
    <text evidence="5">The sequence shown here is derived from an EMBL/GenBank/DDBJ whole genome shotgun (WGS) entry which is preliminary data.</text>
</comment>
<sequence>MKAVILAAGRGSRMKGLTDDRPKCLVELNGRPLLDLQVAALRGAGCDAVAVVAGYRGDLLEGRGLSIFTNPRWAETNMVVSLTCAASWLEAGPCLVSYGDIFYTAETARRLAGTEADIAISYDPDWLALWSARFADPLSDAETFRLHPDGTMTDIGRRPSGLHEVEGQYMGLLRFTPAGWARFTAHLETVGPEAAAKLDMTSMLGALITGGATVRAVPVDGSWGEVDSASDLKLYADRPL</sequence>
<dbReference type="RefSeq" id="WP_098734653.1">
    <property type="nucleotide sequence ID" value="NZ_PDKW01000036.1"/>
</dbReference>
<keyword evidence="6" id="KW-1185">Reference proteome</keyword>
<reference evidence="6" key="1">
    <citation type="submission" date="2017-10" db="EMBL/GenBank/DDBJ databases">
        <authorList>
            <person name="Kravchenko I.K."/>
            <person name="Grouzdev D.S."/>
        </authorList>
    </citation>
    <scope>NUCLEOTIDE SEQUENCE [LARGE SCALE GENOMIC DNA]</scope>
    <source>
        <strain evidence="6">B2</strain>
    </source>
</reference>
<dbReference type="GO" id="GO:0016779">
    <property type="term" value="F:nucleotidyltransferase activity"/>
    <property type="evidence" value="ECO:0007669"/>
    <property type="project" value="UniProtKB-KW"/>
</dbReference>
<dbReference type="SUPFAM" id="SSF53448">
    <property type="entry name" value="Nucleotide-diphospho-sugar transferases"/>
    <property type="match status" value="1"/>
</dbReference>
<dbReference type="Proteomes" id="UP000225379">
    <property type="component" value="Unassembled WGS sequence"/>
</dbReference>
<accession>A0A2B8BPF0</accession>
<dbReference type="InterPro" id="IPR050065">
    <property type="entry name" value="GlmU-like"/>
</dbReference>
<dbReference type="PANTHER" id="PTHR43584:SF8">
    <property type="entry name" value="N-ACETYLMURAMATE ALPHA-1-PHOSPHATE URIDYLYLTRANSFERASE"/>
    <property type="match status" value="1"/>
</dbReference>
<dbReference type="OrthoDB" id="9814110at2"/>
<evidence type="ECO:0000313" key="5">
    <source>
        <dbReference type="EMBL" id="PGH59302.1"/>
    </source>
</evidence>
<proteinExistence type="predicted"/>
<evidence type="ECO:0000256" key="3">
    <source>
        <dbReference type="ARBA" id="ARBA00022842"/>
    </source>
</evidence>
<dbReference type="InterPro" id="IPR025877">
    <property type="entry name" value="MobA-like_NTP_Trfase"/>
</dbReference>
<dbReference type="Pfam" id="PF12804">
    <property type="entry name" value="NTP_transf_3"/>
    <property type="match status" value="1"/>
</dbReference>
<dbReference type="CDD" id="cd02523">
    <property type="entry name" value="PC_cytidylyltransferase"/>
    <property type="match status" value="1"/>
</dbReference>
<organism evidence="5 6">
    <name type="scientific">Azospirillum palustre</name>
    <dbReference type="NCBI Taxonomy" id="2044885"/>
    <lineage>
        <taxon>Bacteria</taxon>
        <taxon>Pseudomonadati</taxon>
        <taxon>Pseudomonadota</taxon>
        <taxon>Alphaproteobacteria</taxon>
        <taxon>Rhodospirillales</taxon>
        <taxon>Azospirillaceae</taxon>
        <taxon>Azospirillum</taxon>
    </lineage>
</organism>
<evidence type="ECO:0000256" key="1">
    <source>
        <dbReference type="ARBA" id="ARBA00022679"/>
    </source>
</evidence>
<gene>
    <name evidence="5" type="ORF">CRT60_01335</name>
</gene>
<dbReference type="PANTHER" id="PTHR43584">
    <property type="entry name" value="NUCLEOTIDYL TRANSFERASE"/>
    <property type="match status" value="1"/>
</dbReference>
<name>A0A2B8BPF0_9PROT</name>
<evidence type="ECO:0000313" key="6">
    <source>
        <dbReference type="Proteomes" id="UP000225379"/>
    </source>
</evidence>
<evidence type="ECO:0000256" key="2">
    <source>
        <dbReference type="ARBA" id="ARBA00022695"/>
    </source>
</evidence>
<evidence type="ECO:0000259" key="4">
    <source>
        <dbReference type="Pfam" id="PF12804"/>
    </source>
</evidence>
<dbReference type="InterPro" id="IPR029044">
    <property type="entry name" value="Nucleotide-diphossugar_trans"/>
</dbReference>
<protein>
    <submittedName>
        <fullName evidence="5">Nucleotidyl transferase</fullName>
    </submittedName>
</protein>
<keyword evidence="3" id="KW-0460">Magnesium</keyword>
<dbReference type="AlphaFoldDB" id="A0A2B8BPF0"/>
<dbReference type="EMBL" id="PDKW01000036">
    <property type="protein sequence ID" value="PGH59302.1"/>
    <property type="molecule type" value="Genomic_DNA"/>
</dbReference>
<feature type="domain" description="MobA-like NTP transferase" evidence="4">
    <location>
        <begin position="3"/>
        <end position="139"/>
    </location>
</feature>
<keyword evidence="1 5" id="KW-0808">Transferase</keyword>